<protein>
    <submittedName>
        <fullName evidence="1">Uncharacterized protein</fullName>
    </submittedName>
</protein>
<dbReference type="OrthoDB" id="61381at2759"/>
<organism evidence="1 2">
    <name type="scientific">Plasmopara halstedii</name>
    <name type="common">Downy mildew of sunflower</name>
    <dbReference type="NCBI Taxonomy" id="4781"/>
    <lineage>
        <taxon>Eukaryota</taxon>
        <taxon>Sar</taxon>
        <taxon>Stramenopiles</taxon>
        <taxon>Oomycota</taxon>
        <taxon>Peronosporomycetes</taxon>
        <taxon>Peronosporales</taxon>
        <taxon>Peronosporaceae</taxon>
        <taxon>Plasmopara</taxon>
    </lineage>
</organism>
<dbReference type="Proteomes" id="UP000054928">
    <property type="component" value="Unassembled WGS sequence"/>
</dbReference>
<evidence type="ECO:0000313" key="1">
    <source>
        <dbReference type="EMBL" id="CEG37860.1"/>
    </source>
</evidence>
<reference evidence="2" key="1">
    <citation type="submission" date="2014-09" db="EMBL/GenBank/DDBJ databases">
        <authorList>
            <person name="Sharma Rahul"/>
            <person name="Thines Marco"/>
        </authorList>
    </citation>
    <scope>NUCLEOTIDE SEQUENCE [LARGE SCALE GENOMIC DNA]</scope>
</reference>
<evidence type="ECO:0000313" key="2">
    <source>
        <dbReference type="Proteomes" id="UP000054928"/>
    </source>
</evidence>
<accession>A0A0P1ABP1</accession>
<dbReference type="AlphaFoldDB" id="A0A0P1ABP1"/>
<dbReference type="EMBL" id="CCYD01000291">
    <property type="protein sequence ID" value="CEG37860.1"/>
    <property type="molecule type" value="Genomic_DNA"/>
</dbReference>
<dbReference type="GeneID" id="36400966"/>
<dbReference type="RefSeq" id="XP_024574229.1">
    <property type="nucleotide sequence ID" value="XM_024723231.1"/>
</dbReference>
<proteinExistence type="predicted"/>
<keyword evidence="2" id="KW-1185">Reference proteome</keyword>
<sequence length="183" mass="21317">MKKKNKKCEAGNDEKQCLSDLFTFMQTKALLALREAQVDVIDEKNDRMVAGLAKNMEIDPWLVEELYQQVQDLLKSFQDLIEEMYTIQSKARDLVRDAKDDDDECIPSTKLRSIDYFQMINQELAMFEAEYQHIEALLRSLSFKMTSDELNTLVISWSTSPFLDPAQSRAFQQRHQISSRLHA</sequence>
<dbReference type="OMA" id="MASMEFA"/>
<name>A0A0P1ABP1_PLAHL</name>